<gene>
    <name evidence="4" type="ORF">RIMI_LOCUS5308927</name>
</gene>
<keyword evidence="2" id="KW-0964">Secreted</keyword>
<comment type="caution">
    <text evidence="4">The sequence shown here is derived from an EMBL/GenBank/DDBJ whole genome shotgun (WGS) entry which is preliminary data.</text>
</comment>
<evidence type="ECO:0000256" key="1">
    <source>
        <dbReference type="ARBA" id="ARBA00004613"/>
    </source>
</evidence>
<accession>A0ABN9L7N2</accession>
<dbReference type="EMBL" id="CAUEEQ010008984">
    <property type="protein sequence ID" value="CAJ0932971.1"/>
    <property type="molecule type" value="Genomic_DNA"/>
</dbReference>
<comment type="subcellular location">
    <subcellularLocation>
        <location evidence="1">Secreted</location>
    </subcellularLocation>
</comment>
<dbReference type="SUPFAM" id="SSF57567">
    <property type="entry name" value="Serine protease inhibitors"/>
    <property type="match status" value="1"/>
</dbReference>
<dbReference type="PANTHER" id="PTHR47246:SF1">
    <property type="entry name" value="MUCIN-19"/>
    <property type="match status" value="1"/>
</dbReference>
<dbReference type="InterPro" id="IPR058753">
    <property type="entry name" value="TIL_OTOGL_Mucin"/>
</dbReference>
<protein>
    <recommendedName>
        <fullName evidence="3">Otogelin-like/Mucin TIL domain-containing protein</fullName>
    </recommendedName>
</protein>
<dbReference type="InterPro" id="IPR036084">
    <property type="entry name" value="Ser_inhib-like_sf"/>
</dbReference>
<dbReference type="PANTHER" id="PTHR47246">
    <property type="entry name" value="MUCIN-19"/>
    <property type="match status" value="1"/>
</dbReference>
<evidence type="ECO:0000256" key="2">
    <source>
        <dbReference type="ARBA" id="ARBA00022525"/>
    </source>
</evidence>
<dbReference type="Proteomes" id="UP001176940">
    <property type="component" value="Unassembled WGS sequence"/>
</dbReference>
<proteinExistence type="predicted"/>
<sequence>MTGEYDPSPKTPSPVFCDFYNQEGHCEWHYKACGAPCMKTCRNLGGTCYHNLPGLEGCYPNCPEDNPYYNEETRQCVPECDCYDEYDNRYPIGYIMPSYSNDTCTVCLLKRFFIDEVCITK</sequence>
<evidence type="ECO:0000313" key="5">
    <source>
        <dbReference type="Proteomes" id="UP001176940"/>
    </source>
</evidence>
<organism evidence="4 5">
    <name type="scientific">Ranitomeya imitator</name>
    <name type="common">mimic poison frog</name>
    <dbReference type="NCBI Taxonomy" id="111125"/>
    <lineage>
        <taxon>Eukaryota</taxon>
        <taxon>Metazoa</taxon>
        <taxon>Chordata</taxon>
        <taxon>Craniata</taxon>
        <taxon>Vertebrata</taxon>
        <taxon>Euteleostomi</taxon>
        <taxon>Amphibia</taxon>
        <taxon>Batrachia</taxon>
        <taxon>Anura</taxon>
        <taxon>Neobatrachia</taxon>
        <taxon>Hyloidea</taxon>
        <taxon>Dendrobatidae</taxon>
        <taxon>Dendrobatinae</taxon>
        <taxon>Ranitomeya</taxon>
    </lineage>
</organism>
<dbReference type="Pfam" id="PF25962">
    <property type="entry name" value="TIL_OTOGL_Mucin"/>
    <property type="match status" value="1"/>
</dbReference>
<feature type="domain" description="Otogelin-like/Mucin TIL" evidence="3">
    <location>
        <begin position="26"/>
        <end position="82"/>
    </location>
</feature>
<name>A0ABN9L7N2_9NEOB</name>
<evidence type="ECO:0000313" key="4">
    <source>
        <dbReference type="EMBL" id="CAJ0932971.1"/>
    </source>
</evidence>
<evidence type="ECO:0000259" key="3">
    <source>
        <dbReference type="Pfam" id="PF25962"/>
    </source>
</evidence>
<keyword evidence="5" id="KW-1185">Reference proteome</keyword>
<reference evidence="4" key="1">
    <citation type="submission" date="2023-07" db="EMBL/GenBank/DDBJ databases">
        <authorList>
            <person name="Stuckert A."/>
        </authorList>
    </citation>
    <scope>NUCLEOTIDE SEQUENCE</scope>
</reference>